<proteinExistence type="predicted"/>
<dbReference type="RefSeq" id="WP_262501486.1">
    <property type="nucleotide sequence ID" value="NZ_FNAS01000014.1"/>
</dbReference>
<gene>
    <name evidence="1" type="ORF">SAMN05421544_11436</name>
</gene>
<evidence type="ECO:0000313" key="2">
    <source>
        <dbReference type="Proteomes" id="UP000198517"/>
    </source>
</evidence>
<organism evidence="1 2">
    <name type="scientific">Riemerella columbipharyngis</name>
    <dbReference type="NCBI Taxonomy" id="1071918"/>
    <lineage>
        <taxon>Bacteria</taxon>
        <taxon>Pseudomonadati</taxon>
        <taxon>Bacteroidota</taxon>
        <taxon>Flavobacteriia</taxon>
        <taxon>Flavobacteriales</taxon>
        <taxon>Weeksellaceae</taxon>
        <taxon>Riemerella</taxon>
    </lineage>
</organism>
<keyword evidence="2" id="KW-1185">Reference proteome</keyword>
<dbReference type="Proteomes" id="UP000198517">
    <property type="component" value="Unassembled WGS sequence"/>
</dbReference>
<evidence type="ECO:0000313" key="1">
    <source>
        <dbReference type="EMBL" id="SDE59204.1"/>
    </source>
</evidence>
<dbReference type="EMBL" id="FNAS01000014">
    <property type="protein sequence ID" value="SDE59204.1"/>
    <property type="molecule type" value="Genomic_DNA"/>
</dbReference>
<sequence>MSKILSVQSVEDYNLLLGVDTMHPFINIAEGSSIKKTMWYTRKE</sequence>
<reference evidence="1 2" key="1">
    <citation type="submission" date="2016-10" db="EMBL/GenBank/DDBJ databases">
        <authorList>
            <person name="de Groot N.N."/>
        </authorList>
    </citation>
    <scope>NUCLEOTIDE SEQUENCE [LARGE SCALE GENOMIC DNA]</scope>
    <source>
        <strain evidence="1 2">DSM 24015</strain>
    </source>
</reference>
<protein>
    <submittedName>
        <fullName evidence="1">Uncharacterized protein</fullName>
    </submittedName>
</protein>
<accession>A0A1G7E639</accession>
<dbReference type="AlphaFoldDB" id="A0A1G7E639"/>
<name>A0A1G7E639_9FLAO</name>